<organism evidence="3 4">
    <name type="scientific">Erwinia psidii</name>
    <dbReference type="NCBI Taxonomy" id="69224"/>
    <lineage>
        <taxon>Bacteria</taxon>
        <taxon>Pseudomonadati</taxon>
        <taxon>Pseudomonadota</taxon>
        <taxon>Gammaproteobacteria</taxon>
        <taxon>Enterobacterales</taxon>
        <taxon>Erwiniaceae</taxon>
        <taxon>Erwinia</taxon>
    </lineage>
</organism>
<keyword evidence="1" id="KW-0479">Metal-binding</keyword>
<dbReference type="AlphaFoldDB" id="A0A3N6SET5"/>
<gene>
    <name evidence="3" type="ORF">EB241_01150</name>
</gene>
<dbReference type="InterPro" id="IPR023214">
    <property type="entry name" value="HAD_sf"/>
</dbReference>
<evidence type="ECO:0000256" key="2">
    <source>
        <dbReference type="SAM" id="MobiDB-lite"/>
    </source>
</evidence>
<dbReference type="Proteomes" id="UP000279457">
    <property type="component" value="Unassembled WGS sequence"/>
</dbReference>
<feature type="region of interest" description="Disordered" evidence="2">
    <location>
        <begin position="1"/>
        <end position="23"/>
    </location>
</feature>
<dbReference type="InterPro" id="IPR036412">
    <property type="entry name" value="HAD-like_sf"/>
</dbReference>
<evidence type="ECO:0000313" key="3">
    <source>
        <dbReference type="EMBL" id="RQM39950.1"/>
    </source>
</evidence>
<dbReference type="OrthoDB" id="9800058at2"/>
<dbReference type="GO" id="GO:0046872">
    <property type="term" value="F:metal ion binding"/>
    <property type="evidence" value="ECO:0007669"/>
    <property type="project" value="UniProtKB-KW"/>
</dbReference>
<comment type="caution">
    <text evidence="3">The sequence shown here is derived from an EMBL/GenBank/DDBJ whole genome shotgun (WGS) entry which is preliminary data.</text>
</comment>
<dbReference type="SUPFAM" id="SSF56784">
    <property type="entry name" value="HAD-like"/>
    <property type="match status" value="1"/>
</dbReference>
<dbReference type="Gene3D" id="3.40.50.1000">
    <property type="entry name" value="HAD superfamily/HAD-like"/>
    <property type="match status" value="1"/>
</dbReference>
<evidence type="ECO:0000313" key="4">
    <source>
        <dbReference type="Proteomes" id="UP000279457"/>
    </source>
</evidence>
<dbReference type="EMBL" id="RHHM01000001">
    <property type="protein sequence ID" value="RQM39950.1"/>
    <property type="molecule type" value="Genomic_DNA"/>
</dbReference>
<accession>A0A3N6SET5</accession>
<evidence type="ECO:0000256" key="1">
    <source>
        <dbReference type="ARBA" id="ARBA00022723"/>
    </source>
</evidence>
<name>A0A3N6SET5_9GAMM</name>
<keyword evidence="4" id="KW-1185">Reference proteome</keyword>
<protein>
    <submittedName>
        <fullName evidence="3">Uncharacterized protein</fullName>
    </submittedName>
</protein>
<reference evidence="3 4" key="1">
    <citation type="submission" date="2018-10" db="EMBL/GenBank/DDBJ databases">
        <title>Draft genome sequence for the type isolate of Erwinia psidii, agent causal of bacterial blight in guava (Psidium guajava) and wilt and die-back of Eucalyptus spp.</title>
        <authorList>
            <person name="Hermenegildo P.S."/>
            <person name="Santos S.A."/>
            <person name="Guimaraes L.M.S."/>
            <person name="Vidigal P.M.P."/>
            <person name="Pereira I.C."/>
            <person name="Badel J.L."/>
            <person name="Alfenas-Zerbini P."/>
            <person name="Ferreira M.A.S.V."/>
            <person name="Alfenas A.C."/>
        </authorList>
    </citation>
    <scope>NUCLEOTIDE SEQUENCE [LARGE SCALE GENOMIC DNA]</scope>
    <source>
        <strain evidence="3 4">IBSBF 435</strain>
    </source>
</reference>
<dbReference type="RefSeq" id="WP_124231401.1">
    <property type="nucleotide sequence ID" value="NZ_RHHM01000001.1"/>
</dbReference>
<proteinExistence type="predicted"/>
<sequence>MNIYKRRSLPVDNAEPTPDAYLPGAQRLEPEACGVLEDVAAGVLSGLSAGCHVIAVNVSSDSP</sequence>